<name>A0A699SDS2_TANCI</name>
<dbReference type="AlphaFoldDB" id="A0A699SDS2"/>
<accession>A0A699SDS2</accession>
<evidence type="ECO:0000313" key="2">
    <source>
        <dbReference type="EMBL" id="GFC95450.1"/>
    </source>
</evidence>
<dbReference type="EMBL" id="BKCJ011154494">
    <property type="protein sequence ID" value="GFC95450.1"/>
    <property type="molecule type" value="Genomic_DNA"/>
</dbReference>
<feature type="non-terminal residue" evidence="2">
    <location>
        <position position="144"/>
    </location>
</feature>
<organism evidence="2">
    <name type="scientific">Tanacetum cinerariifolium</name>
    <name type="common">Dalmatian daisy</name>
    <name type="synonym">Chrysanthemum cinerariifolium</name>
    <dbReference type="NCBI Taxonomy" id="118510"/>
    <lineage>
        <taxon>Eukaryota</taxon>
        <taxon>Viridiplantae</taxon>
        <taxon>Streptophyta</taxon>
        <taxon>Embryophyta</taxon>
        <taxon>Tracheophyta</taxon>
        <taxon>Spermatophyta</taxon>
        <taxon>Magnoliopsida</taxon>
        <taxon>eudicotyledons</taxon>
        <taxon>Gunneridae</taxon>
        <taxon>Pentapetalae</taxon>
        <taxon>asterids</taxon>
        <taxon>campanulids</taxon>
        <taxon>Asterales</taxon>
        <taxon>Asteraceae</taxon>
        <taxon>Asteroideae</taxon>
        <taxon>Anthemideae</taxon>
        <taxon>Anthemidinae</taxon>
        <taxon>Tanacetum</taxon>
    </lineage>
</organism>
<reference evidence="2" key="1">
    <citation type="journal article" date="2019" name="Sci. Rep.">
        <title>Draft genome of Tanacetum cinerariifolium, the natural source of mosquito coil.</title>
        <authorList>
            <person name="Yamashiro T."/>
            <person name="Shiraishi A."/>
            <person name="Satake H."/>
            <person name="Nakayama K."/>
        </authorList>
    </citation>
    <scope>NUCLEOTIDE SEQUENCE</scope>
</reference>
<feature type="non-terminal residue" evidence="2">
    <location>
        <position position="1"/>
    </location>
</feature>
<feature type="coiled-coil region" evidence="1">
    <location>
        <begin position="10"/>
        <end position="37"/>
    </location>
</feature>
<sequence>SKVASLKAKKARLEAIEVSIQKNVEELKQDRRELKTRGGSSRPLVKRKLAHGSLISRATHARTSSSKDDVPYLTVSKDDEGLLDVLDLNDATACHLKIFAITPLAWKNHLDNHMDVELLDLHNRCYARQGVVDNAINNHLSHLS</sequence>
<evidence type="ECO:0000256" key="1">
    <source>
        <dbReference type="SAM" id="Coils"/>
    </source>
</evidence>
<proteinExistence type="predicted"/>
<gene>
    <name evidence="2" type="ORF">Tci_867420</name>
</gene>
<keyword evidence="1" id="KW-0175">Coiled coil</keyword>
<comment type="caution">
    <text evidence="2">The sequence shown here is derived from an EMBL/GenBank/DDBJ whole genome shotgun (WGS) entry which is preliminary data.</text>
</comment>
<protein>
    <submittedName>
        <fullName evidence="2">Uncharacterized protein</fullName>
    </submittedName>
</protein>